<name>A0A4Y9QWU0_9MICO</name>
<dbReference type="EMBL" id="SPQZ01000004">
    <property type="protein sequence ID" value="TFV96687.1"/>
    <property type="molecule type" value="Genomic_DNA"/>
</dbReference>
<keyword evidence="4" id="KW-1185">Reference proteome</keyword>
<feature type="transmembrane region" description="Helical" evidence="1">
    <location>
        <begin position="65"/>
        <end position="86"/>
    </location>
</feature>
<proteinExistence type="predicted"/>
<evidence type="ECO:0000313" key="3">
    <source>
        <dbReference type="EMBL" id="TFV96687.1"/>
    </source>
</evidence>
<keyword evidence="1" id="KW-0812">Transmembrane</keyword>
<protein>
    <submittedName>
        <fullName evidence="3">DUF58 domain-containing protein</fullName>
    </submittedName>
</protein>
<dbReference type="PANTHER" id="PTHR34351:SF1">
    <property type="entry name" value="SLR1927 PROTEIN"/>
    <property type="match status" value="1"/>
</dbReference>
<reference evidence="3 4" key="1">
    <citation type="journal article" date="2018" name="J. Microbiol.">
        <title>Leifsonia flava sp. nov., a novel actinobacterium isolated from the rhizosphere of Aquilegia viridiflora.</title>
        <authorList>
            <person name="Cai Y."/>
            <person name="Tao W.Z."/>
            <person name="Ma Y.J."/>
            <person name="Cheng J."/>
            <person name="Zhang M.Y."/>
            <person name="Zhang Y.X."/>
        </authorList>
    </citation>
    <scope>NUCLEOTIDE SEQUENCE [LARGE SCALE GENOMIC DNA]</scope>
    <source>
        <strain evidence="3 4">SYP-B2174</strain>
    </source>
</reference>
<dbReference type="Pfam" id="PF01882">
    <property type="entry name" value="DUF58"/>
    <property type="match status" value="1"/>
</dbReference>
<dbReference type="RefSeq" id="WP_135120660.1">
    <property type="nucleotide sequence ID" value="NZ_SPQZ01000004.1"/>
</dbReference>
<dbReference type="InterPro" id="IPR002881">
    <property type="entry name" value="DUF58"/>
</dbReference>
<dbReference type="Proteomes" id="UP000298127">
    <property type="component" value="Unassembled WGS sequence"/>
</dbReference>
<gene>
    <name evidence="3" type="ORF">E4M00_11405</name>
</gene>
<evidence type="ECO:0000259" key="2">
    <source>
        <dbReference type="Pfam" id="PF01882"/>
    </source>
</evidence>
<dbReference type="PANTHER" id="PTHR34351">
    <property type="entry name" value="SLR1927 PROTEIN-RELATED"/>
    <property type="match status" value="1"/>
</dbReference>
<evidence type="ECO:0000256" key="1">
    <source>
        <dbReference type="SAM" id="Phobius"/>
    </source>
</evidence>
<sequence>MSSPTESRLSRTSAATGTRTRAATVTRYAETRRGAVAGAVFGVRRATRVGANALRRAVEWTRDTVSPAGLVLAIAVIGGVIAGVGFGWVEAWVVAAIAALLLLACIPFLLGAHDYRLELVLDRDRVVAGSTVGGHLDLVNRGERASLPGVVDIPVGRGLVEVHVPLLRAGAQHRENLTIGAERRGVIDVGPMTISRGDPLGILHRDMSWPDVQRVYVHPVTVAIPSTSAGLIRDLEGTPTSDLTDSDLSFHAVRDYVAGDSQRHVHWKATARTGKLMVRQFEESRHARIAILLDLDIAEFESDDEFEMAVSAASSLGLNGVREGRDVLVAVSAPIPEFSRDAVMSINTVPTQTPKAMLDGMAAIESRANVMRLEAVTALTAQSFPDLSIAFLVTGSRMPLTRMRQAAITLPARIRTVAVRCEPGAEPSIRTAREITVITIGALDDLTKLLARGALR</sequence>
<keyword evidence="1" id="KW-0472">Membrane</keyword>
<comment type="caution">
    <text evidence="3">The sequence shown here is derived from an EMBL/GenBank/DDBJ whole genome shotgun (WGS) entry which is preliminary data.</text>
</comment>
<keyword evidence="1" id="KW-1133">Transmembrane helix</keyword>
<feature type="domain" description="DUF58" evidence="2">
    <location>
        <begin position="253"/>
        <end position="327"/>
    </location>
</feature>
<feature type="transmembrane region" description="Helical" evidence="1">
    <location>
        <begin position="92"/>
        <end position="110"/>
    </location>
</feature>
<organism evidence="3 4">
    <name type="scientific">Orlajensenia leifsoniae</name>
    <dbReference type="NCBI Taxonomy" id="2561933"/>
    <lineage>
        <taxon>Bacteria</taxon>
        <taxon>Bacillati</taxon>
        <taxon>Actinomycetota</taxon>
        <taxon>Actinomycetes</taxon>
        <taxon>Micrococcales</taxon>
        <taxon>Microbacteriaceae</taxon>
        <taxon>Orlajensenia</taxon>
    </lineage>
</organism>
<accession>A0A4Y9QWU0</accession>
<evidence type="ECO:0000313" key="4">
    <source>
        <dbReference type="Proteomes" id="UP000298127"/>
    </source>
</evidence>
<dbReference type="AlphaFoldDB" id="A0A4Y9QWU0"/>